<accession>A0ABW9FM17</accession>
<reference evidence="1 2" key="1">
    <citation type="submission" date="2023-11" db="EMBL/GenBank/DDBJ databases">
        <authorList>
            <person name="Val-Calvo J."/>
            <person name="Scortti M."/>
            <person name="Vazquez-Boland J."/>
        </authorList>
    </citation>
    <scope>NUCLEOTIDE SEQUENCE [LARGE SCALE GENOMIC DNA]</scope>
    <source>
        <strain evidence="1 2">PAM 2766</strain>
    </source>
</reference>
<protein>
    <submittedName>
        <fullName evidence="1">Uncharacterized protein</fullName>
    </submittedName>
</protein>
<name>A0ABW9FM17_9NOCA</name>
<dbReference type="EMBL" id="JBDLNV010000009">
    <property type="protein sequence ID" value="MFM1726304.1"/>
    <property type="molecule type" value="Genomic_DNA"/>
</dbReference>
<evidence type="ECO:0000313" key="2">
    <source>
        <dbReference type="Proteomes" id="UP001629745"/>
    </source>
</evidence>
<dbReference type="RefSeq" id="WP_420166750.1">
    <property type="nucleotide sequence ID" value="NZ_JBDLNV010000009.1"/>
</dbReference>
<sequence length="77" mass="8115">MNESSRSLSRHCLCGGAQFTYQPGRVVVVRDKAPTWDPPANLDPETSMGAYYPTAADCSTSVLAADGYAGCLRGGES</sequence>
<comment type="caution">
    <text evidence="1">The sequence shown here is derived from an EMBL/GenBank/DDBJ whole genome shotgun (WGS) entry which is preliminary data.</text>
</comment>
<gene>
    <name evidence="1" type="ORF">ABEU20_004929</name>
</gene>
<organism evidence="1 2">
    <name type="scientific">Rhodococcus parequi</name>
    <dbReference type="NCBI Taxonomy" id="3137122"/>
    <lineage>
        <taxon>Bacteria</taxon>
        <taxon>Bacillati</taxon>
        <taxon>Actinomycetota</taxon>
        <taxon>Actinomycetes</taxon>
        <taxon>Mycobacteriales</taxon>
        <taxon>Nocardiaceae</taxon>
        <taxon>Rhodococcus</taxon>
    </lineage>
</organism>
<proteinExistence type="predicted"/>
<dbReference type="Proteomes" id="UP001629745">
    <property type="component" value="Unassembled WGS sequence"/>
</dbReference>
<keyword evidence="2" id="KW-1185">Reference proteome</keyword>
<evidence type="ECO:0000313" key="1">
    <source>
        <dbReference type="EMBL" id="MFM1726304.1"/>
    </source>
</evidence>